<proteinExistence type="inferred from homology"/>
<keyword evidence="7 16" id="KW-0812">Transmembrane</keyword>
<evidence type="ECO:0000256" key="7">
    <source>
        <dbReference type="ARBA" id="ARBA00022692"/>
    </source>
</evidence>
<dbReference type="RefSeq" id="WP_200386190.1">
    <property type="nucleotide sequence ID" value="NZ_NRSD01000001.1"/>
</dbReference>
<dbReference type="InterPro" id="IPR023624">
    <property type="entry name" value="Antenna_beta_dom_sf"/>
</dbReference>
<evidence type="ECO:0000256" key="1">
    <source>
        <dbReference type="ARBA" id="ARBA00002455"/>
    </source>
</evidence>
<dbReference type="AlphaFoldDB" id="A0A9X1B7Z3"/>
<evidence type="ECO:0000256" key="16">
    <source>
        <dbReference type="SAM" id="Phobius"/>
    </source>
</evidence>
<evidence type="ECO:0000256" key="5">
    <source>
        <dbReference type="ARBA" id="ARBA00022494"/>
    </source>
</evidence>
<evidence type="ECO:0000256" key="15">
    <source>
        <dbReference type="PIRSR" id="PIRSR002900-1"/>
    </source>
</evidence>
<dbReference type="GO" id="GO:0005886">
    <property type="term" value="C:plasma membrane"/>
    <property type="evidence" value="ECO:0007669"/>
    <property type="project" value="UniProtKB-SubCell"/>
</dbReference>
<evidence type="ECO:0000256" key="6">
    <source>
        <dbReference type="ARBA" id="ARBA00022549"/>
    </source>
</evidence>
<keyword evidence="4" id="KW-1003">Cell membrane</keyword>
<evidence type="ECO:0000313" key="18">
    <source>
        <dbReference type="EMBL" id="MBK1643431.1"/>
    </source>
</evidence>
<dbReference type="Pfam" id="PF00556">
    <property type="entry name" value="LHC"/>
    <property type="match status" value="1"/>
</dbReference>
<reference evidence="18 19" key="1">
    <citation type="journal article" date="2020" name="Microorganisms">
        <title>Osmotic Adaptation and Compatible Solute Biosynthesis of Phototrophic Bacteria as Revealed from Genome Analyses.</title>
        <authorList>
            <person name="Imhoff J.F."/>
            <person name="Rahn T."/>
            <person name="Kunzel S."/>
            <person name="Keller A."/>
            <person name="Neulinger S.C."/>
        </authorList>
    </citation>
    <scope>NUCLEOTIDE SEQUENCE [LARGE SCALE GENOMIC DNA]</scope>
    <source>
        <strain evidence="18 19">DSM 21303</strain>
    </source>
</reference>
<keyword evidence="6" id="KW-0042">Antenna complex</keyword>
<evidence type="ECO:0000256" key="3">
    <source>
        <dbReference type="ARBA" id="ARBA00011052"/>
    </source>
</evidence>
<evidence type="ECO:0000256" key="9">
    <source>
        <dbReference type="ARBA" id="ARBA00022842"/>
    </source>
</evidence>
<feature type="domain" description="Antenna complex alpha/beta subunit" evidence="17">
    <location>
        <begin position="13"/>
        <end position="48"/>
    </location>
</feature>
<evidence type="ECO:0000259" key="17">
    <source>
        <dbReference type="Pfam" id="PF00556"/>
    </source>
</evidence>
<evidence type="ECO:0000256" key="10">
    <source>
        <dbReference type="ARBA" id="ARBA00022956"/>
    </source>
</evidence>
<sequence>MTDQHVTASGLSDNEAQEFHGIFVSTFVAFTSIVVVAHILVWLWRPWL</sequence>
<dbReference type="GO" id="GO:0046872">
    <property type="term" value="F:metal ion binding"/>
    <property type="evidence" value="ECO:0007669"/>
    <property type="project" value="UniProtKB-KW"/>
</dbReference>
<evidence type="ECO:0000256" key="2">
    <source>
        <dbReference type="ARBA" id="ARBA00004249"/>
    </source>
</evidence>
<keyword evidence="14" id="KW-0437">Light-harvesting polypeptide</keyword>
<evidence type="ECO:0000256" key="8">
    <source>
        <dbReference type="ARBA" id="ARBA00022723"/>
    </source>
</evidence>
<accession>A0A9X1B7Z3</accession>
<comment type="function">
    <text evidence="1">Antenna complexes are light-harvesting systems, which transfer the excitation energy to the reaction centers.</text>
</comment>
<evidence type="ECO:0000256" key="12">
    <source>
        <dbReference type="ARBA" id="ARBA00022991"/>
    </source>
</evidence>
<dbReference type="PIRSF" id="PIRSF002900">
    <property type="entry name" value="Antenna_beta"/>
    <property type="match status" value="1"/>
</dbReference>
<evidence type="ECO:0000256" key="14">
    <source>
        <dbReference type="ARBA" id="ARBA00023243"/>
    </source>
</evidence>
<protein>
    <submittedName>
        <fullName evidence="18">Light-harvesting protein</fullName>
    </submittedName>
</protein>
<dbReference type="InterPro" id="IPR000066">
    <property type="entry name" value="Antenna_a/b"/>
</dbReference>
<dbReference type="EMBL" id="NRSD01000001">
    <property type="protein sequence ID" value="MBK1643431.1"/>
    <property type="molecule type" value="Genomic_DNA"/>
</dbReference>
<evidence type="ECO:0000256" key="4">
    <source>
        <dbReference type="ARBA" id="ARBA00022475"/>
    </source>
</evidence>
<dbReference type="SUPFAM" id="SSF56918">
    <property type="entry name" value="Light-harvesting complex subunits"/>
    <property type="match status" value="1"/>
</dbReference>
<comment type="similarity">
    <text evidence="3">Belongs to the antenna complex beta subunit family.</text>
</comment>
<feature type="binding site" description="axial binding residue" evidence="15">
    <location>
        <position position="38"/>
    </location>
    <ligand>
        <name>a bacteriochlorophyll</name>
        <dbReference type="ChEBI" id="CHEBI:38201"/>
    </ligand>
    <ligandPart>
        <name>Mg</name>
        <dbReference type="ChEBI" id="CHEBI:25107"/>
    </ligandPart>
</feature>
<dbReference type="GO" id="GO:0019684">
    <property type="term" value="P:photosynthesis, light reaction"/>
    <property type="evidence" value="ECO:0007669"/>
    <property type="project" value="InterPro"/>
</dbReference>
<name>A0A9X1B7Z3_9GAMM</name>
<dbReference type="InterPro" id="IPR002362">
    <property type="entry name" value="LHB-1/5"/>
</dbReference>
<evidence type="ECO:0000256" key="11">
    <source>
        <dbReference type="ARBA" id="ARBA00022989"/>
    </source>
</evidence>
<keyword evidence="11 16" id="KW-1133">Transmembrane helix</keyword>
<dbReference type="Gene3D" id="1.20.5.250">
    <property type="match status" value="1"/>
</dbReference>
<keyword evidence="5" id="KW-0148">Chlorophyll</keyword>
<keyword evidence="10" id="KW-0076">Bacteriochlorophyll</keyword>
<dbReference type="NCBIfam" id="NF040862">
    <property type="entry name" value="pufB_517_ASD"/>
    <property type="match status" value="1"/>
</dbReference>
<comment type="caution">
    <text evidence="18">The sequence shown here is derived from an EMBL/GenBank/DDBJ whole genome shotgun (WGS) entry which is preliminary data.</text>
</comment>
<keyword evidence="9 15" id="KW-0460">Magnesium</keyword>
<feature type="binding site" description="axial binding residue" evidence="15">
    <location>
        <position position="20"/>
    </location>
    <ligand>
        <name>a bacteriochlorophyll</name>
        <dbReference type="ChEBI" id="CHEBI:38201"/>
    </ligand>
    <ligandPart>
        <name>Mg</name>
        <dbReference type="ChEBI" id="CHEBI:25107"/>
    </ligandPart>
</feature>
<dbReference type="GO" id="GO:0030077">
    <property type="term" value="C:plasma membrane light-harvesting complex"/>
    <property type="evidence" value="ECO:0007669"/>
    <property type="project" value="InterPro"/>
</dbReference>
<dbReference type="Proteomes" id="UP001138802">
    <property type="component" value="Unassembled WGS sequence"/>
</dbReference>
<evidence type="ECO:0000313" key="19">
    <source>
        <dbReference type="Proteomes" id="UP001138802"/>
    </source>
</evidence>
<feature type="transmembrane region" description="Helical" evidence="16">
    <location>
        <begin position="20"/>
        <end position="44"/>
    </location>
</feature>
<dbReference type="PRINTS" id="PR00674">
    <property type="entry name" value="LIGHTHARVSTB"/>
</dbReference>
<organism evidence="18 19">
    <name type="scientific">Thiocapsa imhoffii</name>
    <dbReference type="NCBI Taxonomy" id="382777"/>
    <lineage>
        <taxon>Bacteria</taxon>
        <taxon>Pseudomonadati</taxon>
        <taxon>Pseudomonadota</taxon>
        <taxon>Gammaproteobacteria</taxon>
        <taxon>Chromatiales</taxon>
        <taxon>Chromatiaceae</taxon>
        <taxon>Thiocapsa</taxon>
    </lineage>
</organism>
<keyword evidence="8 15" id="KW-0479">Metal-binding</keyword>
<keyword evidence="19" id="KW-1185">Reference proteome</keyword>
<dbReference type="InterPro" id="IPR035889">
    <property type="entry name" value="Light-harvesting_complex"/>
</dbReference>
<keyword evidence="12" id="KW-0157">Chromophore</keyword>
<dbReference type="GO" id="GO:0042314">
    <property type="term" value="F:bacteriochlorophyll binding"/>
    <property type="evidence" value="ECO:0007669"/>
    <property type="project" value="UniProtKB-KW"/>
</dbReference>
<gene>
    <name evidence="18" type="ORF">CKO25_01915</name>
</gene>
<keyword evidence="13 16" id="KW-0472">Membrane</keyword>
<evidence type="ECO:0000256" key="13">
    <source>
        <dbReference type="ARBA" id="ARBA00023136"/>
    </source>
</evidence>
<comment type="subcellular location">
    <subcellularLocation>
        <location evidence="2">Cell inner membrane</location>
        <topology evidence="2">Single-pass type II membrane protein</topology>
    </subcellularLocation>
</comment>